<dbReference type="InterPro" id="IPR003710">
    <property type="entry name" value="ApbA"/>
</dbReference>
<accession>A0A370TC47</accession>
<dbReference type="SUPFAM" id="SSF51735">
    <property type="entry name" value="NAD(P)-binding Rossmann-fold domains"/>
    <property type="match status" value="1"/>
</dbReference>
<keyword evidence="3" id="KW-0521">NADP</keyword>
<dbReference type="GO" id="GO:0015940">
    <property type="term" value="P:pantothenate biosynthetic process"/>
    <property type="evidence" value="ECO:0007669"/>
    <property type="project" value="InterPro"/>
</dbReference>
<dbReference type="GO" id="GO:0008677">
    <property type="term" value="F:2-dehydropantoate 2-reductase activity"/>
    <property type="evidence" value="ECO:0007669"/>
    <property type="project" value="UniProtKB-EC"/>
</dbReference>
<keyword evidence="4" id="KW-0560">Oxidoreductase</keyword>
<dbReference type="SUPFAM" id="SSF48179">
    <property type="entry name" value="6-phosphogluconate dehydrogenase C-terminal domain-like"/>
    <property type="match status" value="1"/>
</dbReference>
<dbReference type="Gene3D" id="3.40.50.720">
    <property type="entry name" value="NAD(P)-binding Rossmann-like Domain"/>
    <property type="match status" value="1"/>
</dbReference>
<evidence type="ECO:0000259" key="7">
    <source>
        <dbReference type="Pfam" id="PF08546"/>
    </source>
</evidence>
<proteinExistence type="inferred from homology"/>
<dbReference type="STRING" id="2656787.A0A370TC47"/>
<dbReference type="InterPro" id="IPR008927">
    <property type="entry name" value="6-PGluconate_DH-like_C_sf"/>
</dbReference>
<name>A0A370TC47_9HELO</name>
<protein>
    <recommendedName>
        <fullName evidence="2">2-dehydropantoate 2-reductase</fullName>
        <ecNumber evidence="2">1.1.1.169</ecNumber>
    </recommendedName>
    <alternativeName>
        <fullName evidence="5">Ketopantoate reductase</fullName>
    </alternativeName>
</protein>
<feature type="domain" description="Ketopantoate reductase N-terminal" evidence="6">
    <location>
        <begin position="59"/>
        <end position="225"/>
    </location>
</feature>
<evidence type="ECO:0000256" key="1">
    <source>
        <dbReference type="ARBA" id="ARBA00007870"/>
    </source>
</evidence>
<dbReference type="AlphaFoldDB" id="A0A370TC47"/>
<evidence type="ECO:0000256" key="2">
    <source>
        <dbReference type="ARBA" id="ARBA00013014"/>
    </source>
</evidence>
<dbReference type="InterPro" id="IPR013332">
    <property type="entry name" value="KPR_N"/>
</dbReference>
<dbReference type="Proteomes" id="UP000254866">
    <property type="component" value="Unassembled WGS sequence"/>
</dbReference>
<dbReference type="GO" id="GO:0005739">
    <property type="term" value="C:mitochondrion"/>
    <property type="evidence" value="ECO:0007669"/>
    <property type="project" value="TreeGrafter"/>
</dbReference>
<evidence type="ECO:0000259" key="6">
    <source>
        <dbReference type="Pfam" id="PF02558"/>
    </source>
</evidence>
<dbReference type="Pfam" id="PF08546">
    <property type="entry name" value="ApbA_C"/>
    <property type="match status" value="1"/>
</dbReference>
<dbReference type="PANTHER" id="PTHR43765">
    <property type="entry name" value="2-DEHYDROPANTOATE 2-REDUCTASE-RELATED"/>
    <property type="match status" value="1"/>
</dbReference>
<evidence type="ECO:0000256" key="4">
    <source>
        <dbReference type="ARBA" id="ARBA00023002"/>
    </source>
</evidence>
<evidence type="ECO:0000256" key="5">
    <source>
        <dbReference type="ARBA" id="ARBA00032024"/>
    </source>
</evidence>
<dbReference type="InterPro" id="IPR013752">
    <property type="entry name" value="KPA_reductase"/>
</dbReference>
<gene>
    <name evidence="8" type="ORF">BP5553_09231</name>
</gene>
<sequence>MLAQSTFRRCRLSCSTVPITATHSPESSRAKFSAVQWKWNGDNRFSSTTASPLTPADRIHILGIGNLGCLYAYALATKPEPPPITLLFHRIKMATDWEKVGQSIELSIKGKGYVSNSYDSEIIKTPSLDNGGKCLDPPIKNLIVATKAVDAADALALIRHRLSPSSNILFLQNGIGTPEEVSARNFKDPATRPNYLAAVTSHGVFSQGPFRSVFSGRGNVFISKLPAKAATQSPSNSHSNYLIKQICNTPLLNATRISPQKFILHQFEKVVINAVINPLTAILDCRNGKLFDHIEVVVVVRALITEASNVLLSLPELRSLDLTEEEEEYLLFRFSPESLERRVQLAACKTKRNTSSMLQDVRSHRTTEIDYINGYIVMNGKDLGIDVTTHEKIMELVNERKMITVDEILDVFDMKIE</sequence>
<dbReference type="PANTHER" id="PTHR43765:SF2">
    <property type="entry name" value="2-DEHYDROPANTOATE 2-REDUCTASE"/>
    <property type="match status" value="1"/>
</dbReference>
<dbReference type="InterPro" id="IPR013328">
    <property type="entry name" value="6PGD_dom2"/>
</dbReference>
<dbReference type="OrthoDB" id="73846at2759"/>
<dbReference type="InterPro" id="IPR036291">
    <property type="entry name" value="NAD(P)-bd_dom_sf"/>
</dbReference>
<organism evidence="8 9">
    <name type="scientific">Venustampulla echinocandica</name>
    <dbReference type="NCBI Taxonomy" id="2656787"/>
    <lineage>
        <taxon>Eukaryota</taxon>
        <taxon>Fungi</taxon>
        <taxon>Dikarya</taxon>
        <taxon>Ascomycota</taxon>
        <taxon>Pezizomycotina</taxon>
        <taxon>Leotiomycetes</taxon>
        <taxon>Helotiales</taxon>
        <taxon>Pleuroascaceae</taxon>
        <taxon>Venustampulla</taxon>
    </lineage>
</organism>
<evidence type="ECO:0000256" key="3">
    <source>
        <dbReference type="ARBA" id="ARBA00022857"/>
    </source>
</evidence>
<dbReference type="NCBIfam" id="TIGR00745">
    <property type="entry name" value="apbA_panE"/>
    <property type="match status" value="1"/>
</dbReference>
<evidence type="ECO:0000313" key="9">
    <source>
        <dbReference type="Proteomes" id="UP000254866"/>
    </source>
</evidence>
<feature type="domain" description="Ketopantoate reductase C-terminal" evidence="7">
    <location>
        <begin position="264"/>
        <end position="399"/>
    </location>
</feature>
<dbReference type="RefSeq" id="XP_031865761.1">
    <property type="nucleotide sequence ID" value="XM_032017854.1"/>
</dbReference>
<comment type="similarity">
    <text evidence="1">Belongs to the ketopantoate reductase family.</text>
</comment>
<dbReference type="EC" id="1.1.1.169" evidence="2"/>
<dbReference type="Pfam" id="PF02558">
    <property type="entry name" value="ApbA"/>
    <property type="match status" value="1"/>
</dbReference>
<dbReference type="GeneID" id="43602080"/>
<dbReference type="GO" id="GO:0050661">
    <property type="term" value="F:NADP binding"/>
    <property type="evidence" value="ECO:0007669"/>
    <property type="project" value="TreeGrafter"/>
</dbReference>
<keyword evidence="9" id="KW-1185">Reference proteome</keyword>
<evidence type="ECO:0000313" key="8">
    <source>
        <dbReference type="EMBL" id="RDL31829.1"/>
    </source>
</evidence>
<comment type="caution">
    <text evidence="8">The sequence shown here is derived from an EMBL/GenBank/DDBJ whole genome shotgun (WGS) entry which is preliminary data.</text>
</comment>
<reference evidence="8 9" key="1">
    <citation type="journal article" date="2018" name="IMA Fungus">
        <title>IMA Genome-F 9: Draft genome sequence of Annulohypoxylon stygium, Aspergillus mulundensis, Berkeleyomyces basicola (syn. Thielaviopsis basicola), Ceratocystis smalleyi, two Cercospora beticola strains, Coleophoma cylindrospora, Fusarium fracticaudum, Phialophora cf. hyalina, and Morchella septimelata.</title>
        <authorList>
            <person name="Wingfield B.D."/>
            <person name="Bills G.F."/>
            <person name="Dong Y."/>
            <person name="Huang W."/>
            <person name="Nel W.J."/>
            <person name="Swalarsk-Parry B.S."/>
            <person name="Vaghefi N."/>
            <person name="Wilken P.M."/>
            <person name="An Z."/>
            <person name="de Beer Z.W."/>
            <person name="De Vos L."/>
            <person name="Chen L."/>
            <person name="Duong T.A."/>
            <person name="Gao Y."/>
            <person name="Hammerbacher A."/>
            <person name="Kikkert J.R."/>
            <person name="Li Y."/>
            <person name="Li H."/>
            <person name="Li K."/>
            <person name="Li Q."/>
            <person name="Liu X."/>
            <person name="Ma X."/>
            <person name="Naidoo K."/>
            <person name="Pethybridge S.J."/>
            <person name="Sun J."/>
            <person name="Steenkamp E.T."/>
            <person name="van der Nest M.A."/>
            <person name="van Wyk S."/>
            <person name="Wingfield M.J."/>
            <person name="Xiong C."/>
            <person name="Yue Q."/>
            <person name="Zhang X."/>
        </authorList>
    </citation>
    <scope>NUCLEOTIDE SEQUENCE [LARGE SCALE GENOMIC DNA]</scope>
    <source>
        <strain evidence="8 9">BP 5553</strain>
    </source>
</reference>
<dbReference type="InterPro" id="IPR050838">
    <property type="entry name" value="Ketopantoate_reductase"/>
</dbReference>
<dbReference type="Gene3D" id="1.10.1040.10">
    <property type="entry name" value="N-(1-d-carboxylethyl)-l-norvaline Dehydrogenase, domain 2"/>
    <property type="match status" value="1"/>
</dbReference>
<dbReference type="EMBL" id="NPIC01000011">
    <property type="protein sequence ID" value="RDL31829.1"/>
    <property type="molecule type" value="Genomic_DNA"/>
</dbReference>